<organism evidence="2 3">
    <name type="scientific">Xanthomonas hortorum pv. vitians</name>
    <dbReference type="NCBI Taxonomy" id="83224"/>
    <lineage>
        <taxon>Bacteria</taxon>
        <taxon>Pseudomonadati</taxon>
        <taxon>Pseudomonadota</taxon>
        <taxon>Gammaproteobacteria</taxon>
        <taxon>Lysobacterales</taxon>
        <taxon>Lysobacteraceae</taxon>
        <taxon>Xanthomonas</taxon>
    </lineage>
</organism>
<name>A0A6V7CJR1_9XANT</name>
<gene>
    <name evidence="2" type="ORF">CFBP498_13780</name>
</gene>
<accession>A0A6V7CJR1</accession>
<evidence type="ECO:0000313" key="3">
    <source>
        <dbReference type="Proteomes" id="UP000515406"/>
    </source>
</evidence>
<dbReference type="EMBL" id="LR828257">
    <property type="protein sequence ID" value="CAD0317000.1"/>
    <property type="molecule type" value="Genomic_DNA"/>
</dbReference>
<keyword evidence="3" id="KW-1185">Reference proteome</keyword>
<reference evidence="2 3" key="1">
    <citation type="submission" date="2020-07" db="EMBL/GenBank/DDBJ databases">
        <authorList>
            <person name="Pothier F. J."/>
        </authorList>
    </citation>
    <scope>NUCLEOTIDE SEQUENCE [LARGE SCALE GENOMIC DNA]</scope>
    <source>
        <strain evidence="2 3">CFBP 498</strain>
    </source>
</reference>
<dbReference type="AlphaFoldDB" id="A0A6V7CJR1"/>
<dbReference type="Proteomes" id="UP000515406">
    <property type="component" value="Chromosome"/>
</dbReference>
<evidence type="ECO:0000313" key="2">
    <source>
        <dbReference type="EMBL" id="CAD0317009.1"/>
    </source>
</evidence>
<protein>
    <submittedName>
        <fullName evidence="2">Uncharacterized protein</fullName>
    </submittedName>
</protein>
<sequence>MIASMDTHSFRTKSASSAPAHMPSDVRLQFIDWAKQHGHNPSTGAAAFVALQSDVDLDLATRGMRLETGADPRDALREHLAALARQGDVAVQFPPVYAYTSANGLDYRYSLMLVIAEDCVEWTGRVWEDLDYQGMLTGRGQGPRANYTQLARMALEHELDQERPRYVQA</sequence>
<feature type="region of interest" description="Disordered" evidence="1">
    <location>
        <begin position="1"/>
        <end position="21"/>
    </location>
</feature>
<evidence type="ECO:0000256" key="1">
    <source>
        <dbReference type="SAM" id="MobiDB-lite"/>
    </source>
</evidence>
<dbReference type="EMBL" id="LR828257">
    <property type="protein sequence ID" value="CAD0317009.1"/>
    <property type="molecule type" value="Genomic_DNA"/>
</dbReference>
<proteinExistence type="predicted"/>